<organism evidence="2 3">
    <name type="scientific">Roseobacter litoralis (strain ATCC 49566 / DSM 6996 / JCM 21268 / NBRC 15278 / OCh 149)</name>
    <dbReference type="NCBI Taxonomy" id="391595"/>
    <lineage>
        <taxon>Bacteria</taxon>
        <taxon>Pseudomonadati</taxon>
        <taxon>Pseudomonadota</taxon>
        <taxon>Alphaproteobacteria</taxon>
        <taxon>Rhodobacterales</taxon>
        <taxon>Roseobacteraceae</taxon>
        <taxon>Roseobacter</taxon>
    </lineage>
</organism>
<evidence type="ECO:0000259" key="1">
    <source>
        <dbReference type="Pfam" id="PF13229"/>
    </source>
</evidence>
<keyword evidence="2" id="KW-0614">Plasmid</keyword>
<name>F7ZML1_ROSLO</name>
<dbReference type="SMART" id="SM00710">
    <property type="entry name" value="PbH1"/>
    <property type="match status" value="7"/>
</dbReference>
<dbReference type="InterPro" id="IPR013320">
    <property type="entry name" value="ConA-like_dom_sf"/>
</dbReference>
<feature type="domain" description="Right handed beta helix" evidence="1">
    <location>
        <begin position="99"/>
        <end position="291"/>
    </location>
</feature>
<accession>F7ZML1</accession>
<dbReference type="Pfam" id="PF13229">
    <property type="entry name" value="Beta_helix"/>
    <property type="match status" value="1"/>
</dbReference>
<geneLocation type="plasmid" evidence="2 3">
    <name>pRLO149_63</name>
</geneLocation>
<evidence type="ECO:0000313" key="3">
    <source>
        <dbReference type="Proteomes" id="UP000001353"/>
    </source>
</evidence>
<dbReference type="OrthoDB" id="3938151at2"/>
<gene>
    <name evidence="2" type="ordered locus">RLO149_p630400</name>
</gene>
<dbReference type="InterPro" id="IPR011050">
    <property type="entry name" value="Pectin_lyase_fold/virulence"/>
</dbReference>
<dbReference type="Proteomes" id="UP000001353">
    <property type="component" value="Plasmid pRLO149_63"/>
</dbReference>
<dbReference type="eggNOG" id="COG2982">
    <property type="taxonomic scope" value="Bacteria"/>
</dbReference>
<protein>
    <recommendedName>
        <fullName evidence="1">Right handed beta helix domain-containing protein</fullName>
    </recommendedName>
</protein>
<dbReference type="InterPro" id="IPR039448">
    <property type="entry name" value="Beta_helix"/>
</dbReference>
<dbReference type="Gene3D" id="2.60.120.200">
    <property type="match status" value="1"/>
</dbReference>
<dbReference type="AlphaFoldDB" id="F7ZML1"/>
<dbReference type="SUPFAM" id="SSF51126">
    <property type="entry name" value="Pectin lyase-like"/>
    <property type="match status" value="1"/>
</dbReference>
<evidence type="ECO:0000313" key="2">
    <source>
        <dbReference type="EMBL" id="AEI96548.1"/>
    </source>
</evidence>
<sequence length="597" mass="65301">MTISTVSSVNQLYTALSQAQGGDIIQLAPGTYDKIGIWKGLGFDITFDSPVTIRSMDPDNPAVIGELAVRDAGNIVFDGLKFDYDAPVGKSVLDRPFEVTNSDSITIKNSVFEGDIAEGVDIRADGFGTGVGLSVRESSNMTVENNTFFDFYKAVGIGETTGVAFTGNDIHSVRADGLTMVKVVDALIEGNHIHDFKRNLDAGDHADMIQFWTNGTDFPSSNITIRHNLLDIGSGNHTQGIFMRNEAVDSQDGGLDMFYRNITIEDNLLINAHINSIVVGETDGLTINGNILLHSDGEVPRDVGHLENPRIRLSEDSTNVVLTNNVMSSMPGVVARNSEWIVADNTIAQSFNHEANGYYVSAEDFLAEYAPDRMDWLEVMSSKAYPEPVVGNADVPVPGFAYDFSTQYSADFASVLTMDNAVRGDVTYEGDITDGDAFVFDSETGVVVLGKLGDYRDTDEIVVDMKFTLNNSADTGHLFNNHMRLSAAAAEDELILRVATQNEGLKTYKVDDIDLGENTEHHLTVLLDREDDHLQVILNGQVVLEDMTTDFVARDGMHNWGWTLGHKWSDSVDGSVSDFNLSDEAHFTWDADALVFV</sequence>
<dbReference type="SUPFAM" id="SSF49899">
    <property type="entry name" value="Concanavalin A-like lectins/glucanases"/>
    <property type="match status" value="1"/>
</dbReference>
<dbReference type="InterPro" id="IPR006626">
    <property type="entry name" value="PbH1"/>
</dbReference>
<keyword evidence="3" id="KW-1185">Reference proteome</keyword>
<dbReference type="RefSeq" id="WP_013959956.1">
    <property type="nucleotide sequence ID" value="NC_015729.1"/>
</dbReference>
<proteinExistence type="predicted"/>
<dbReference type="KEGG" id="rli:RLO149_p630400"/>
<dbReference type="HOGENOM" id="CLU_456999_0_0_5"/>
<dbReference type="EMBL" id="CP002626">
    <property type="protein sequence ID" value="AEI96548.1"/>
    <property type="molecule type" value="Genomic_DNA"/>
</dbReference>
<reference evidence="2 3" key="1">
    <citation type="journal article" date="2011" name="BMC Genomics">
        <title>Comparative genome analysis and genome-guided physiological analysis of Roseobacter litoralis.</title>
        <authorList>
            <person name="Kalhoefer D."/>
            <person name="Thole S."/>
            <person name="Voget S."/>
            <person name="Lehmann R."/>
            <person name="Liesegang H."/>
            <person name="Wollher A."/>
            <person name="Daniel R."/>
            <person name="Simon M."/>
            <person name="Brinkhoff T."/>
        </authorList>
    </citation>
    <scope>NUCLEOTIDE SEQUENCE [LARGE SCALE GENOMIC DNA]</scope>
    <source>
        <strain evidence="3">ATCC 49566 / DSM 6996 / JCM 21268 / NBRC 15278 / OCh 149</strain>
    </source>
</reference>
<dbReference type="Gene3D" id="2.160.20.10">
    <property type="entry name" value="Single-stranded right-handed beta-helix, Pectin lyase-like"/>
    <property type="match status" value="1"/>
</dbReference>
<dbReference type="InterPro" id="IPR012334">
    <property type="entry name" value="Pectin_lyas_fold"/>
</dbReference>